<dbReference type="GO" id="GO:0033818">
    <property type="term" value="F:beta-ketoacyl-acyl-carrier-protein synthase III activity"/>
    <property type="evidence" value="ECO:0007669"/>
    <property type="project" value="UniProtKB-EC"/>
</dbReference>
<feature type="region of interest" description="ACP-binding" evidence="9">
    <location>
        <begin position="236"/>
        <end position="240"/>
    </location>
</feature>
<reference evidence="13" key="1">
    <citation type="journal article" date="2019" name="Int. J. Syst. Evol. Microbiol.">
        <title>The Global Catalogue of Microorganisms (GCM) 10K type strain sequencing project: providing services to taxonomists for standard genome sequencing and annotation.</title>
        <authorList>
            <consortium name="The Broad Institute Genomics Platform"/>
            <consortium name="The Broad Institute Genome Sequencing Center for Infectious Disease"/>
            <person name="Wu L."/>
            <person name="Ma J."/>
        </authorList>
    </citation>
    <scope>NUCLEOTIDE SEQUENCE [LARGE SCALE GENOMIC DNA]</scope>
    <source>
        <strain evidence="13">CGMCC 1.15809</strain>
    </source>
</reference>
<evidence type="ECO:0000313" key="12">
    <source>
        <dbReference type="EMBL" id="MFC5891848.1"/>
    </source>
</evidence>
<comment type="similarity">
    <text evidence="1 9">Belongs to the thiolase-like superfamily. FabH family.</text>
</comment>
<dbReference type="NCBIfam" id="NF006829">
    <property type="entry name" value="PRK09352.1"/>
    <property type="match status" value="1"/>
</dbReference>
<evidence type="ECO:0000313" key="13">
    <source>
        <dbReference type="Proteomes" id="UP001596241"/>
    </source>
</evidence>
<proteinExistence type="inferred from homology"/>
<feature type="domain" description="Beta-ketoacyl-[acyl-carrier-protein] synthase III C-terminal" evidence="10">
    <location>
        <begin position="219"/>
        <end position="308"/>
    </location>
</feature>
<keyword evidence="13" id="KW-1185">Reference proteome</keyword>
<dbReference type="NCBIfam" id="TIGR00747">
    <property type="entry name" value="fabH"/>
    <property type="match status" value="1"/>
</dbReference>
<dbReference type="Pfam" id="PF08545">
    <property type="entry name" value="ACP_syn_III"/>
    <property type="match status" value="1"/>
</dbReference>
<dbReference type="InterPro" id="IPR016039">
    <property type="entry name" value="Thiolase-like"/>
</dbReference>
<dbReference type="Proteomes" id="UP001596241">
    <property type="component" value="Unassembled WGS sequence"/>
</dbReference>
<evidence type="ECO:0000256" key="5">
    <source>
        <dbReference type="ARBA" id="ARBA00022832"/>
    </source>
</evidence>
<keyword evidence="5 9" id="KW-0276">Fatty acid metabolism</keyword>
<comment type="catalytic activity">
    <reaction evidence="9">
        <text>malonyl-[ACP] + acetyl-CoA + H(+) = 3-oxobutanoyl-[ACP] + CO2 + CoA</text>
        <dbReference type="Rhea" id="RHEA:12080"/>
        <dbReference type="Rhea" id="RHEA-COMP:9623"/>
        <dbReference type="Rhea" id="RHEA-COMP:9625"/>
        <dbReference type="ChEBI" id="CHEBI:15378"/>
        <dbReference type="ChEBI" id="CHEBI:16526"/>
        <dbReference type="ChEBI" id="CHEBI:57287"/>
        <dbReference type="ChEBI" id="CHEBI:57288"/>
        <dbReference type="ChEBI" id="CHEBI:78449"/>
        <dbReference type="ChEBI" id="CHEBI:78450"/>
        <dbReference type="EC" id="2.3.1.180"/>
    </reaction>
</comment>
<evidence type="ECO:0000256" key="8">
    <source>
        <dbReference type="ARBA" id="ARBA00023315"/>
    </source>
</evidence>
<protein>
    <recommendedName>
        <fullName evidence="9">Beta-ketoacyl-[acyl-carrier-protein] synthase III</fullName>
        <shortName evidence="9">Beta-ketoacyl-ACP synthase III</shortName>
        <shortName evidence="9">KAS III</shortName>
        <ecNumber evidence="9">2.3.1.180</ecNumber>
    </recommendedName>
    <alternativeName>
        <fullName evidence="9">3-oxoacyl-[acyl-carrier-protein] synthase 3</fullName>
    </alternativeName>
    <alternativeName>
        <fullName evidence="9">3-oxoacyl-[acyl-carrier-protein] synthase III</fullName>
    </alternativeName>
</protein>
<evidence type="ECO:0000256" key="2">
    <source>
        <dbReference type="ARBA" id="ARBA00022490"/>
    </source>
</evidence>
<keyword evidence="7 9" id="KW-0275">Fatty acid biosynthesis</keyword>
<dbReference type="Pfam" id="PF08541">
    <property type="entry name" value="ACP_syn_III_C"/>
    <property type="match status" value="1"/>
</dbReference>
<keyword evidence="9" id="KW-0511">Multifunctional enzyme</keyword>
<feature type="active site" evidence="9">
    <location>
        <position position="111"/>
    </location>
</feature>
<gene>
    <name evidence="9" type="primary">fabH</name>
    <name evidence="12" type="ORF">ACFP3M_03315</name>
</gene>
<evidence type="ECO:0000256" key="4">
    <source>
        <dbReference type="ARBA" id="ARBA00022679"/>
    </source>
</evidence>
<dbReference type="RefSeq" id="WP_345080690.1">
    <property type="nucleotide sequence ID" value="NZ_BAAAWG010000006.1"/>
</dbReference>
<evidence type="ECO:0000256" key="3">
    <source>
        <dbReference type="ARBA" id="ARBA00022516"/>
    </source>
</evidence>
<evidence type="ECO:0000256" key="7">
    <source>
        <dbReference type="ARBA" id="ARBA00023160"/>
    </source>
</evidence>
<dbReference type="PANTHER" id="PTHR34069:SF2">
    <property type="entry name" value="BETA-KETOACYL-[ACYL-CARRIER-PROTEIN] SYNTHASE III"/>
    <property type="match status" value="1"/>
</dbReference>
<sequence>MTVTLAGAGAALPEQVLSNHDFVHLDTSDEWIVQRTGIRERRRLAADASLAELATDACARALADAGVAPRDIGQVVVATSTADRISPGMAVEVATGLGIDRPAAFDVSAGCSGFLYALDHASAAIESGRADHVLVCGAEALSRITDHTDRNTAVLLGDGAGAVVVSRTDGGLRPSFALGSDGRRIDLLYVKQDKLLRMRGREIFESAVDLMAGHTQLVLERCGLGPDDLDLFVAHQANARIVHAVRRRLGVRADRVFLNVDKVANTSSASIPLALAHAREQQLLHPGAVLGLTAFGAGLSWGAGVITWQSPAAAPGQARDELPAGRGVR</sequence>
<dbReference type="Gene3D" id="3.40.47.10">
    <property type="match status" value="1"/>
</dbReference>
<dbReference type="InterPro" id="IPR004655">
    <property type="entry name" value="FabH"/>
</dbReference>
<keyword evidence="6 9" id="KW-0443">Lipid metabolism</keyword>
<organism evidence="12 13">
    <name type="scientific">Streptomyces ramulosus</name>
    <dbReference type="NCBI Taxonomy" id="47762"/>
    <lineage>
        <taxon>Bacteria</taxon>
        <taxon>Bacillati</taxon>
        <taxon>Actinomycetota</taxon>
        <taxon>Actinomycetes</taxon>
        <taxon>Kitasatosporales</taxon>
        <taxon>Streptomycetaceae</taxon>
        <taxon>Streptomyces</taxon>
    </lineage>
</organism>
<keyword evidence="8 9" id="KW-0012">Acyltransferase</keyword>
<evidence type="ECO:0000256" key="9">
    <source>
        <dbReference type="HAMAP-Rule" id="MF_01815"/>
    </source>
</evidence>
<evidence type="ECO:0000256" key="6">
    <source>
        <dbReference type="ARBA" id="ARBA00023098"/>
    </source>
</evidence>
<comment type="function">
    <text evidence="9">Catalyzes the condensation reaction of fatty acid synthesis by the addition to an acyl acceptor of two carbons from malonyl-ACP. Catalyzes the first condensation reaction which initiates fatty acid synthesis and may therefore play a role in governing the total rate of fatty acid production. Possesses both acetoacetyl-ACP synthase and acetyl transacylase activities. Its substrate specificity determines the biosynthesis of branched-chain and/or straight-chain of fatty acids.</text>
</comment>
<keyword evidence="2 9" id="KW-0963">Cytoplasm</keyword>
<feature type="active site" evidence="9">
    <location>
        <position position="265"/>
    </location>
</feature>
<comment type="domain">
    <text evidence="9">The last Arg residue of the ACP-binding site is essential for the weak association between ACP/AcpP and FabH.</text>
</comment>
<comment type="pathway">
    <text evidence="9">Lipid metabolism; fatty acid biosynthesis.</text>
</comment>
<feature type="active site" evidence="9">
    <location>
        <position position="235"/>
    </location>
</feature>
<comment type="subcellular location">
    <subcellularLocation>
        <location evidence="9">Cytoplasm</location>
    </subcellularLocation>
</comment>
<dbReference type="EMBL" id="JBHSPW010000001">
    <property type="protein sequence ID" value="MFC5891848.1"/>
    <property type="molecule type" value="Genomic_DNA"/>
</dbReference>
<name>A0ABW1FG76_9ACTN</name>
<dbReference type="CDD" id="cd00830">
    <property type="entry name" value="KAS_III"/>
    <property type="match status" value="1"/>
</dbReference>
<keyword evidence="4 9" id="KW-0808">Transferase</keyword>
<keyword evidence="3 9" id="KW-0444">Lipid biosynthesis</keyword>
<evidence type="ECO:0000259" key="11">
    <source>
        <dbReference type="Pfam" id="PF08545"/>
    </source>
</evidence>
<dbReference type="SUPFAM" id="SSF53901">
    <property type="entry name" value="Thiolase-like"/>
    <property type="match status" value="1"/>
</dbReference>
<dbReference type="InterPro" id="IPR013747">
    <property type="entry name" value="ACP_syn_III_C"/>
</dbReference>
<dbReference type="PANTHER" id="PTHR34069">
    <property type="entry name" value="3-OXOACYL-[ACYL-CARRIER-PROTEIN] SYNTHASE 3"/>
    <property type="match status" value="1"/>
</dbReference>
<comment type="subunit">
    <text evidence="9">Homodimer.</text>
</comment>
<dbReference type="InterPro" id="IPR013751">
    <property type="entry name" value="ACP_syn_III_N"/>
</dbReference>
<dbReference type="EC" id="2.3.1.180" evidence="9"/>
<comment type="caution">
    <text evidence="12">The sequence shown here is derived from an EMBL/GenBank/DDBJ whole genome shotgun (WGS) entry which is preliminary data.</text>
</comment>
<evidence type="ECO:0000256" key="1">
    <source>
        <dbReference type="ARBA" id="ARBA00008642"/>
    </source>
</evidence>
<dbReference type="HAMAP" id="MF_01815">
    <property type="entry name" value="FabH"/>
    <property type="match status" value="1"/>
</dbReference>
<feature type="domain" description="Beta-ketoacyl-[acyl-carrier-protein] synthase III N-terminal" evidence="11">
    <location>
        <begin position="105"/>
        <end position="182"/>
    </location>
</feature>
<evidence type="ECO:0000259" key="10">
    <source>
        <dbReference type="Pfam" id="PF08541"/>
    </source>
</evidence>
<accession>A0ABW1FG76</accession>